<dbReference type="RefSeq" id="WP_150437328.1">
    <property type="nucleotide sequence ID" value="NZ_VYKJ01000016.1"/>
</dbReference>
<evidence type="ECO:0000313" key="3">
    <source>
        <dbReference type="Proteomes" id="UP000335415"/>
    </source>
</evidence>
<name>A0A5J5FSN7_9GAMM</name>
<dbReference type="NCBIfam" id="TIGR03764">
    <property type="entry name" value="ICE_PFGI_1_parB"/>
    <property type="match status" value="1"/>
</dbReference>
<dbReference type="AlphaFoldDB" id="A0A5J5FSN7"/>
<evidence type="ECO:0008006" key="4">
    <source>
        <dbReference type="Google" id="ProtNLM"/>
    </source>
</evidence>
<evidence type="ECO:0000313" key="2">
    <source>
        <dbReference type="EMBL" id="KAA8995869.1"/>
    </source>
</evidence>
<dbReference type="InterPro" id="IPR022304">
    <property type="entry name" value="ICE_PFGI_1_ParB"/>
</dbReference>
<protein>
    <recommendedName>
        <fullName evidence="4">Chromosome partitioning protein ParB</fullName>
    </recommendedName>
</protein>
<accession>A0A5J5FSN7</accession>
<keyword evidence="3" id="KW-1185">Reference proteome</keyword>
<organism evidence="2 3">
    <name type="scientific">Affinibrenneria salicis</name>
    <dbReference type="NCBI Taxonomy" id="2590031"/>
    <lineage>
        <taxon>Bacteria</taxon>
        <taxon>Pseudomonadati</taxon>
        <taxon>Pseudomonadota</taxon>
        <taxon>Gammaproteobacteria</taxon>
        <taxon>Enterobacterales</taxon>
        <taxon>Pectobacteriaceae</taxon>
        <taxon>Affinibrenneria</taxon>
    </lineage>
</organism>
<feature type="compositionally biased region" description="Acidic residues" evidence="1">
    <location>
        <begin position="308"/>
        <end position="317"/>
    </location>
</feature>
<dbReference type="InterPro" id="IPR036086">
    <property type="entry name" value="ParB/Sulfiredoxin_sf"/>
</dbReference>
<dbReference type="SUPFAM" id="SSF110849">
    <property type="entry name" value="ParB/Sulfiredoxin"/>
    <property type="match status" value="1"/>
</dbReference>
<gene>
    <name evidence="2" type="ORF">FJU30_23130</name>
</gene>
<reference evidence="2 3" key="1">
    <citation type="submission" date="2019-09" db="EMBL/GenBank/DDBJ databases">
        <authorList>
            <person name="Li Y."/>
        </authorList>
    </citation>
    <scope>NUCLEOTIDE SEQUENCE [LARGE SCALE GENOMIC DNA]</scope>
    <source>
        <strain evidence="2 3">L3-3HA</strain>
    </source>
</reference>
<dbReference type="Proteomes" id="UP000335415">
    <property type="component" value="Unassembled WGS sequence"/>
</dbReference>
<evidence type="ECO:0000256" key="1">
    <source>
        <dbReference type="SAM" id="MobiDB-lite"/>
    </source>
</evidence>
<comment type="caution">
    <text evidence="2">The sequence shown here is derived from an EMBL/GenBank/DDBJ whole genome shotgun (WGS) entry which is preliminary data.</text>
</comment>
<dbReference type="EMBL" id="VYKJ01000016">
    <property type="protein sequence ID" value="KAA8995869.1"/>
    <property type="molecule type" value="Genomic_DNA"/>
</dbReference>
<proteinExistence type="predicted"/>
<feature type="region of interest" description="Disordered" evidence="1">
    <location>
        <begin position="275"/>
        <end position="363"/>
    </location>
</feature>
<sequence length="482" mass="53784">MMKDNQGTLLSVKLDQLRAFELDPRIIRNPYYEEIKTSIKNRGLDHPPKITQRPGESHYIVFNGGNTRLSILNELWLETQDKVFWDITCLFHKWLSGPVERGNLHCLLGHLVENDLRGSLTFIEKSLAVQKAADICLSLYGAMSQTELLQKLDQAGYAIHQSVYSRMTATINYLLPHIPDLLYSGLPKTTIERLLMLRACTSKFWDTQYQSVAGKPDFNDVFAMALIPFNGPLAGFSYDGIRDELTGLISQALEIDYNAVALITDAGAQKRQALLGSPTPTLPEINEQRRYQPEVRTVLSTPRNTADEVPEQNDEPFYDSHAKPGSAPSVKPHAAGKEEQESESGNITDTDPAEISPLERPEAGWDIEPVFDTTENLPSLAEQTAWGLAAKAGLEHLIQPSQENGFDLAEPDSPLSNEARTYWQLLSFLAQKMGGAASLWQHLLLGSAMTSAGFGDDVVINIFQLIRLLRRLHEKQREEASS</sequence>
<dbReference type="OrthoDB" id="7656008at2"/>